<dbReference type="Proteomes" id="UP000184476">
    <property type="component" value="Unassembled WGS sequence"/>
</dbReference>
<organism evidence="2 3">
    <name type="scientific">Seinonella peptonophila</name>
    <dbReference type="NCBI Taxonomy" id="112248"/>
    <lineage>
        <taxon>Bacteria</taxon>
        <taxon>Bacillati</taxon>
        <taxon>Bacillota</taxon>
        <taxon>Bacilli</taxon>
        <taxon>Bacillales</taxon>
        <taxon>Thermoactinomycetaceae</taxon>
        <taxon>Seinonella</taxon>
    </lineage>
</organism>
<accession>A0A1M4X657</accession>
<keyword evidence="1" id="KW-0812">Transmembrane</keyword>
<feature type="transmembrane region" description="Helical" evidence="1">
    <location>
        <begin position="12"/>
        <end position="35"/>
    </location>
</feature>
<evidence type="ECO:0000256" key="1">
    <source>
        <dbReference type="SAM" id="Phobius"/>
    </source>
</evidence>
<dbReference type="STRING" id="112248.SAMN05444392_104147"/>
<evidence type="ECO:0000313" key="2">
    <source>
        <dbReference type="EMBL" id="SHE88970.1"/>
    </source>
</evidence>
<gene>
    <name evidence="2" type="ORF">SAMN05444392_104147</name>
</gene>
<name>A0A1M4X657_9BACL</name>
<dbReference type="AlphaFoldDB" id="A0A1M4X657"/>
<evidence type="ECO:0000313" key="3">
    <source>
        <dbReference type="Proteomes" id="UP000184476"/>
    </source>
</evidence>
<dbReference type="EMBL" id="FQVL01000004">
    <property type="protein sequence ID" value="SHE88970.1"/>
    <property type="molecule type" value="Genomic_DNA"/>
</dbReference>
<dbReference type="RefSeq" id="WP_073154536.1">
    <property type="nucleotide sequence ID" value="NZ_FQVL01000004.1"/>
</dbReference>
<keyword evidence="1" id="KW-1133">Transmembrane helix</keyword>
<reference evidence="2 3" key="1">
    <citation type="submission" date="2016-11" db="EMBL/GenBank/DDBJ databases">
        <authorList>
            <person name="Jaros S."/>
            <person name="Januszkiewicz K."/>
            <person name="Wedrychowicz H."/>
        </authorList>
    </citation>
    <scope>NUCLEOTIDE SEQUENCE [LARGE SCALE GENOMIC DNA]</scope>
    <source>
        <strain evidence="2 3">DSM 44666</strain>
    </source>
</reference>
<keyword evidence="1" id="KW-0472">Membrane</keyword>
<keyword evidence="3" id="KW-1185">Reference proteome</keyword>
<proteinExistence type="predicted"/>
<dbReference type="OrthoDB" id="1809812at2"/>
<sequence length="97" mass="11097">MNQANDWYGYLGMGLGMLLAIIVGVLLIVLIIQLFKNYQLKTKTAVEIARDEAYRKLSEQSLAVQEETSKKLGILEQKLAQMDTELKEVHRMIKEVE</sequence>
<protein>
    <submittedName>
        <fullName evidence="2">Uncharacterized protein</fullName>
    </submittedName>
</protein>